<dbReference type="PANTHER" id="PTHR34663">
    <property type="entry name" value="OS06G0637400 PROTEIN"/>
    <property type="match status" value="1"/>
</dbReference>
<name>A0A6A6NGR6_HEVBR</name>
<gene>
    <name evidence="2" type="ORF">GH714_012453</name>
</gene>
<comment type="caution">
    <text evidence="2">The sequence shown here is derived from an EMBL/GenBank/DDBJ whole genome shotgun (WGS) entry which is preliminary data.</text>
</comment>
<proteinExistence type="predicted"/>
<protein>
    <submittedName>
        <fullName evidence="2">Uncharacterized protein</fullName>
    </submittedName>
</protein>
<accession>A0A6A6NGR6</accession>
<dbReference type="GO" id="GO:0050793">
    <property type="term" value="P:regulation of developmental process"/>
    <property type="evidence" value="ECO:0007669"/>
    <property type="project" value="InterPro"/>
</dbReference>
<feature type="region of interest" description="Disordered" evidence="1">
    <location>
        <begin position="72"/>
        <end position="114"/>
    </location>
</feature>
<evidence type="ECO:0000313" key="3">
    <source>
        <dbReference type="Proteomes" id="UP000467840"/>
    </source>
</evidence>
<evidence type="ECO:0000313" key="2">
    <source>
        <dbReference type="EMBL" id="KAF2324321.1"/>
    </source>
</evidence>
<evidence type="ECO:0000256" key="1">
    <source>
        <dbReference type="SAM" id="MobiDB-lite"/>
    </source>
</evidence>
<dbReference type="GO" id="GO:0045087">
    <property type="term" value="P:innate immune response"/>
    <property type="evidence" value="ECO:0007669"/>
    <property type="project" value="InterPro"/>
</dbReference>
<keyword evidence="3" id="KW-1185">Reference proteome</keyword>
<dbReference type="InterPro" id="IPR044700">
    <property type="entry name" value="PIP2/PIPL1"/>
</dbReference>
<organism evidence="2 3">
    <name type="scientific">Hevea brasiliensis</name>
    <name type="common">Para rubber tree</name>
    <name type="synonym">Siphonia brasiliensis</name>
    <dbReference type="NCBI Taxonomy" id="3981"/>
    <lineage>
        <taxon>Eukaryota</taxon>
        <taxon>Viridiplantae</taxon>
        <taxon>Streptophyta</taxon>
        <taxon>Embryophyta</taxon>
        <taxon>Tracheophyta</taxon>
        <taxon>Spermatophyta</taxon>
        <taxon>Magnoliopsida</taxon>
        <taxon>eudicotyledons</taxon>
        <taxon>Gunneridae</taxon>
        <taxon>Pentapetalae</taxon>
        <taxon>rosids</taxon>
        <taxon>fabids</taxon>
        <taxon>Malpighiales</taxon>
        <taxon>Euphorbiaceae</taxon>
        <taxon>Crotonoideae</taxon>
        <taxon>Micrandreae</taxon>
        <taxon>Hevea</taxon>
    </lineage>
</organism>
<dbReference type="Proteomes" id="UP000467840">
    <property type="component" value="Chromosome 5"/>
</dbReference>
<dbReference type="PANTHER" id="PTHR34663:SF11">
    <property type="entry name" value="DERMOKINE-LIKE"/>
    <property type="match status" value="1"/>
</dbReference>
<reference evidence="2 3" key="1">
    <citation type="journal article" date="2020" name="Mol. Plant">
        <title>The Chromosome-Based Rubber Tree Genome Provides New Insights into Spurge Genome Evolution and Rubber Biosynthesis.</title>
        <authorList>
            <person name="Liu J."/>
            <person name="Shi C."/>
            <person name="Shi C.C."/>
            <person name="Li W."/>
            <person name="Zhang Q.J."/>
            <person name="Zhang Y."/>
            <person name="Li K."/>
            <person name="Lu H.F."/>
            <person name="Shi C."/>
            <person name="Zhu S.T."/>
            <person name="Xiao Z.Y."/>
            <person name="Nan H."/>
            <person name="Yue Y."/>
            <person name="Zhu X.G."/>
            <person name="Wu Y."/>
            <person name="Hong X.N."/>
            <person name="Fan G.Y."/>
            <person name="Tong Y."/>
            <person name="Zhang D."/>
            <person name="Mao C.L."/>
            <person name="Liu Y.L."/>
            <person name="Hao S.J."/>
            <person name="Liu W.Q."/>
            <person name="Lv M.Q."/>
            <person name="Zhang H.B."/>
            <person name="Liu Y."/>
            <person name="Hu-Tang G.R."/>
            <person name="Wang J.P."/>
            <person name="Wang J.H."/>
            <person name="Sun Y.H."/>
            <person name="Ni S.B."/>
            <person name="Chen W.B."/>
            <person name="Zhang X.C."/>
            <person name="Jiao Y.N."/>
            <person name="Eichler E.E."/>
            <person name="Li G.H."/>
            <person name="Liu X."/>
            <person name="Gao L.Z."/>
        </authorList>
    </citation>
    <scope>NUCLEOTIDE SEQUENCE [LARGE SCALE GENOMIC DNA]</scope>
    <source>
        <strain evidence="3">cv. GT1</strain>
        <tissue evidence="2">Leaf</tissue>
    </source>
</reference>
<sequence>MLLAFELEITPAVTQAEAKTQKPMEARPLNVAKSQGFANKEIEVFLDGISYIKNGGPSPGGKGHMYANVHSLEGIKNSGPSPPGEGHYHTSSAPRTVGGIKHSGPRPGQGNYYH</sequence>
<dbReference type="AlphaFoldDB" id="A0A6A6NGR6"/>
<dbReference type="EMBL" id="JAAGAX010000001">
    <property type="protein sequence ID" value="KAF2324321.1"/>
    <property type="molecule type" value="Genomic_DNA"/>
</dbReference>